<dbReference type="KEGG" id="bgt:106063395"/>
<keyword evidence="2" id="KW-0472">Membrane</keyword>
<organism evidence="3 4">
    <name type="scientific">Biomphalaria glabrata</name>
    <name type="common">Bloodfluke planorb</name>
    <name type="synonym">Freshwater snail</name>
    <dbReference type="NCBI Taxonomy" id="6526"/>
    <lineage>
        <taxon>Eukaryota</taxon>
        <taxon>Metazoa</taxon>
        <taxon>Spiralia</taxon>
        <taxon>Lophotrochozoa</taxon>
        <taxon>Mollusca</taxon>
        <taxon>Gastropoda</taxon>
        <taxon>Heterobranchia</taxon>
        <taxon>Euthyneura</taxon>
        <taxon>Panpulmonata</taxon>
        <taxon>Hygrophila</taxon>
        <taxon>Lymnaeoidea</taxon>
        <taxon>Planorbidae</taxon>
        <taxon>Biomphalaria</taxon>
    </lineage>
</organism>
<keyword evidence="2" id="KW-0812">Transmembrane</keyword>
<reference evidence="3" key="1">
    <citation type="submission" date="2020-05" db="UniProtKB">
        <authorList>
            <consortium name="EnsemblMetazoa"/>
        </authorList>
    </citation>
    <scope>IDENTIFICATION</scope>
    <source>
        <strain evidence="3">BB02</strain>
    </source>
</reference>
<protein>
    <submittedName>
        <fullName evidence="3">Uncharacterized protein</fullName>
    </submittedName>
</protein>
<dbReference type="VEuPathDB" id="VectorBase:BGLB026812"/>
<keyword evidence="2" id="KW-1133">Transmembrane helix</keyword>
<feature type="region of interest" description="Disordered" evidence="1">
    <location>
        <begin position="48"/>
        <end position="70"/>
    </location>
</feature>
<feature type="transmembrane region" description="Helical" evidence="2">
    <location>
        <begin position="98"/>
        <end position="117"/>
    </location>
</feature>
<dbReference type="AlphaFoldDB" id="A0A2C9L455"/>
<proteinExistence type="predicted"/>
<evidence type="ECO:0000313" key="3">
    <source>
        <dbReference type="EnsemblMetazoa" id="BGLB026812-PA"/>
    </source>
</evidence>
<evidence type="ECO:0000256" key="2">
    <source>
        <dbReference type="SAM" id="Phobius"/>
    </source>
</evidence>
<name>A0A2C9L455_BIOGL</name>
<dbReference type="EnsemblMetazoa" id="BGLB026812-RA">
    <property type="protein sequence ID" value="BGLB026812-PA"/>
    <property type="gene ID" value="BGLB026812"/>
</dbReference>
<evidence type="ECO:0000313" key="4">
    <source>
        <dbReference type="Proteomes" id="UP000076420"/>
    </source>
</evidence>
<evidence type="ECO:0000256" key="1">
    <source>
        <dbReference type="SAM" id="MobiDB-lite"/>
    </source>
</evidence>
<dbReference type="Proteomes" id="UP000076420">
    <property type="component" value="Unassembled WGS sequence"/>
</dbReference>
<accession>A0A2C9L455</accession>
<gene>
    <name evidence="3" type="primary">106063395</name>
</gene>
<dbReference type="VEuPathDB" id="VectorBase:BGLAX_031860"/>
<sequence>MCGTAVGRKKRQAQDTVDAQVQSLNILFYNPQSQDYQKLKSQLASEEDTKVVTSLPASDTTTEQTKTTDEELDLNDLPPAARLQADELIAANFLNNSIRCVCLNYLIIALSILTILLKQN</sequence>